<keyword evidence="10" id="KW-1133">Transmembrane helix</keyword>
<feature type="transmembrane region" description="Helical" evidence="10">
    <location>
        <begin position="378"/>
        <end position="400"/>
    </location>
</feature>
<dbReference type="PRINTS" id="PR00725">
    <property type="entry name" value="DADACBPTASE1"/>
</dbReference>
<feature type="domain" description="Peptidase S11 D-alanyl-D-alanine carboxypeptidase A N-terminal" evidence="12">
    <location>
        <begin position="26"/>
        <end position="249"/>
    </location>
</feature>
<accession>A0AA96LLL5</accession>
<dbReference type="GO" id="GO:0071555">
    <property type="term" value="P:cell wall organization"/>
    <property type="evidence" value="ECO:0007669"/>
    <property type="project" value="UniProtKB-KW"/>
</dbReference>
<evidence type="ECO:0000256" key="3">
    <source>
        <dbReference type="ARBA" id="ARBA00022801"/>
    </source>
</evidence>
<feature type="binding site" evidence="8">
    <location>
        <position position="220"/>
    </location>
    <ligand>
        <name>substrate</name>
    </ligand>
</feature>
<keyword evidence="14" id="KW-1185">Reference proteome</keyword>
<evidence type="ECO:0000256" key="5">
    <source>
        <dbReference type="ARBA" id="ARBA00022984"/>
    </source>
</evidence>
<keyword evidence="6" id="KW-0961">Cell wall biogenesis/degradation</keyword>
<dbReference type="SUPFAM" id="SSF56601">
    <property type="entry name" value="beta-lactamase/transpeptidase-like"/>
    <property type="match status" value="1"/>
</dbReference>
<dbReference type="Gene3D" id="3.40.710.10">
    <property type="entry name" value="DD-peptidase/beta-lactamase superfamily"/>
    <property type="match status" value="1"/>
</dbReference>
<dbReference type="GO" id="GO:0009252">
    <property type="term" value="P:peptidoglycan biosynthetic process"/>
    <property type="evidence" value="ECO:0007669"/>
    <property type="project" value="UniProtKB-KW"/>
</dbReference>
<keyword evidence="3 13" id="KW-0378">Hydrolase</keyword>
<name>A0AA96LLL5_9BACL</name>
<dbReference type="AlphaFoldDB" id="A0AA96LLL5"/>
<gene>
    <name evidence="13" type="ORF">MJB10_12995</name>
</gene>
<keyword evidence="10" id="KW-0472">Membrane</keyword>
<dbReference type="GO" id="GO:0009002">
    <property type="term" value="F:serine-type D-Ala-D-Ala carboxypeptidase activity"/>
    <property type="evidence" value="ECO:0007669"/>
    <property type="project" value="InterPro"/>
</dbReference>
<dbReference type="InterPro" id="IPR001967">
    <property type="entry name" value="Peptidase_S11_N"/>
</dbReference>
<evidence type="ECO:0000256" key="11">
    <source>
        <dbReference type="SAM" id="SignalP"/>
    </source>
</evidence>
<keyword evidence="5" id="KW-0573">Peptidoglycan synthesis</keyword>
<feature type="active site" evidence="7">
    <location>
        <position position="116"/>
    </location>
</feature>
<sequence length="412" mass="46108">MKKTALLFIFLYAMLCQNVNASDDSEALSIRSGSAIVIDSVAGEILYEKNKDEQAYPASLTKLMTAILLEEKMSNEEWMTASKKAVDQEASNYVFNLHVGEQMQKEEALKALIVVSANDVAMMIAEHIGGNQADFAAMMNEKALSIGMLHTHFVTPNGLHNSKHYSTAYDLALLAKEAMKYPAIMEAMGTERTAVKTDQRQVTITNRSLIFKNPFALGGKTGFTDQARNTLIEYMKKDNKTVISVVLKSSREDEYRDVEAIGQYGLDRIATQMMFHKGDYAGDATFYDETVTGILGDSYALTILRKDDAVYAYKAVFNPWLNDQQTVETGDVIGTYQIWKNGEFLKQIPIVAANPVTHKQPATPPEMSSEEEKSTTNWPFYAASGFFLIMSFGLFVWQIIRNRRKQTDSNSD</sequence>
<dbReference type="InterPro" id="IPR012338">
    <property type="entry name" value="Beta-lactam/transpept-like"/>
</dbReference>
<evidence type="ECO:0000259" key="12">
    <source>
        <dbReference type="Pfam" id="PF00768"/>
    </source>
</evidence>
<feature type="chain" id="PRO_5041653299" evidence="11">
    <location>
        <begin position="22"/>
        <end position="412"/>
    </location>
</feature>
<keyword evidence="2 11" id="KW-0732">Signal</keyword>
<comment type="similarity">
    <text evidence="1 9">Belongs to the peptidase S11 family.</text>
</comment>
<evidence type="ECO:0000256" key="2">
    <source>
        <dbReference type="ARBA" id="ARBA00022729"/>
    </source>
</evidence>
<dbReference type="Proteomes" id="UP001304650">
    <property type="component" value="Chromosome"/>
</dbReference>
<keyword evidence="13" id="KW-0645">Protease</keyword>
<evidence type="ECO:0000256" key="7">
    <source>
        <dbReference type="PIRSR" id="PIRSR618044-1"/>
    </source>
</evidence>
<dbReference type="GO" id="GO:0006508">
    <property type="term" value="P:proteolysis"/>
    <property type="evidence" value="ECO:0007669"/>
    <property type="project" value="InterPro"/>
</dbReference>
<evidence type="ECO:0000256" key="4">
    <source>
        <dbReference type="ARBA" id="ARBA00022960"/>
    </source>
</evidence>
<dbReference type="GO" id="GO:0008360">
    <property type="term" value="P:regulation of cell shape"/>
    <property type="evidence" value="ECO:0007669"/>
    <property type="project" value="UniProtKB-KW"/>
</dbReference>
<reference evidence="13" key="1">
    <citation type="submission" date="2022-02" db="EMBL/GenBank/DDBJ databases">
        <title>Paenibacillus sp. MBLB1832 Whole Genome Shotgun Sequencing.</title>
        <authorList>
            <person name="Hwang C.Y."/>
            <person name="Cho E.-S."/>
            <person name="Seo M.-J."/>
        </authorList>
    </citation>
    <scope>NUCLEOTIDE SEQUENCE</scope>
    <source>
        <strain evidence="13">MBLB1832</strain>
    </source>
</reference>
<evidence type="ECO:0000256" key="6">
    <source>
        <dbReference type="ARBA" id="ARBA00023316"/>
    </source>
</evidence>
<evidence type="ECO:0000256" key="9">
    <source>
        <dbReference type="RuleBase" id="RU004016"/>
    </source>
</evidence>
<dbReference type="InterPro" id="IPR018044">
    <property type="entry name" value="Peptidase_S11"/>
</dbReference>
<organism evidence="13 14">
    <name type="scientific">Paenibacillus roseopurpureus</name>
    <dbReference type="NCBI Taxonomy" id="2918901"/>
    <lineage>
        <taxon>Bacteria</taxon>
        <taxon>Bacillati</taxon>
        <taxon>Bacillota</taxon>
        <taxon>Bacilli</taxon>
        <taxon>Bacillales</taxon>
        <taxon>Paenibacillaceae</taxon>
        <taxon>Paenibacillus</taxon>
    </lineage>
</organism>
<feature type="signal peptide" evidence="11">
    <location>
        <begin position="1"/>
        <end position="21"/>
    </location>
</feature>
<dbReference type="EC" id="3.4.-.-" evidence="13"/>
<protein>
    <submittedName>
        <fullName evidence="13">D-alanyl-D-alanine carboxypeptidase family protein</fullName>
        <ecNumber evidence="13">3.4.-.-</ecNumber>
    </submittedName>
</protein>
<dbReference type="RefSeq" id="WP_314795251.1">
    <property type="nucleotide sequence ID" value="NZ_CP130319.1"/>
</dbReference>
<keyword evidence="10" id="KW-0812">Transmembrane</keyword>
<dbReference type="Pfam" id="PF00768">
    <property type="entry name" value="Peptidase_S11"/>
    <property type="match status" value="1"/>
</dbReference>
<dbReference type="EMBL" id="CP130319">
    <property type="protein sequence ID" value="WNR42054.1"/>
    <property type="molecule type" value="Genomic_DNA"/>
</dbReference>
<dbReference type="PANTHER" id="PTHR21581">
    <property type="entry name" value="D-ALANYL-D-ALANINE CARBOXYPEPTIDASE"/>
    <property type="match status" value="1"/>
</dbReference>
<keyword evidence="13" id="KW-0121">Carboxypeptidase</keyword>
<feature type="active site" description="Proton acceptor" evidence="7">
    <location>
        <position position="62"/>
    </location>
</feature>
<feature type="active site" description="Acyl-ester intermediate" evidence="7">
    <location>
        <position position="59"/>
    </location>
</feature>
<proteinExistence type="inferred from homology"/>
<dbReference type="PANTHER" id="PTHR21581:SF6">
    <property type="entry name" value="TRAFFICKING PROTEIN PARTICLE COMPLEX SUBUNIT 12"/>
    <property type="match status" value="1"/>
</dbReference>
<keyword evidence="4" id="KW-0133">Cell shape</keyword>
<evidence type="ECO:0000313" key="13">
    <source>
        <dbReference type="EMBL" id="WNR42054.1"/>
    </source>
</evidence>
<dbReference type="KEGG" id="proo:MJB10_12995"/>
<evidence type="ECO:0000256" key="10">
    <source>
        <dbReference type="SAM" id="Phobius"/>
    </source>
</evidence>
<evidence type="ECO:0000256" key="8">
    <source>
        <dbReference type="PIRSR" id="PIRSR618044-2"/>
    </source>
</evidence>
<evidence type="ECO:0000313" key="14">
    <source>
        <dbReference type="Proteomes" id="UP001304650"/>
    </source>
</evidence>
<evidence type="ECO:0000256" key="1">
    <source>
        <dbReference type="ARBA" id="ARBA00007164"/>
    </source>
</evidence>